<comment type="caution">
    <text evidence="2">The sequence shown here is derived from an EMBL/GenBank/DDBJ whole genome shotgun (WGS) entry which is preliminary data.</text>
</comment>
<proteinExistence type="predicted"/>
<keyword evidence="3" id="KW-1185">Reference proteome</keyword>
<dbReference type="AlphaFoldDB" id="A0AAV2AIU7"/>
<feature type="compositionally biased region" description="Pro residues" evidence="1">
    <location>
        <begin position="1"/>
        <end position="16"/>
    </location>
</feature>
<feature type="compositionally biased region" description="Polar residues" evidence="1">
    <location>
        <begin position="68"/>
        <end position="78"/>
    </location>
</feature>
<feature type="region of interest" description="Disordered" evidence="1">
    <location>
        <begin position="1"/>
        <end position="30"/>
    </location>
</feature>
<organism evidence="2 3">
    <name type="scientific">Larinioides sclopetarius</name>
    <dbReference type="NCBI Taxonomy" id="280406"/>
    <lineage>
        <taxon>Eukaryota</taxon>
        <taxon>Metazoa</taxon>
        <taxon>Ecdysozoa</taxon>
        <taxon>Arthropoda</taxon>
        <taxon>Chelicerata</taxon>
        <taxon>Arachnida</taxon>
        <taxon>Araneae</taxon>
        <taxon>Araneomorphae</taxon>
        <taxon>Entelegynae</taxon>
        <taxon>Araneoidea</taxon>
        <taxon>Araneidae</taxon>
        <taxon>Larinioides</taxon>
    </lineage>
</organism>
<dbReference type="Proteomes" id="UP001497382">
    <property type="component" value="Unassembled WGS sequence"/>
</dbReference>
<evidence type="ECO:0000256" key="1">
    <source>
        <dbReference type="SAM" id="MobiDB-lite"/>
    </source>
</evidence>
<feature type="region of interest" description="Disordered" evidence="1">
    <location>
        <begin position="42"/>
        <end position="78"/>
    </location>
</feature>
<reference evidence="2 3" key="1">
    <citation type="submission" date="2024-04" db="EMBL/GenBank/DDBJ databases">
        <authorList>
            <person name="Rising A."/>
            <person name="Reimegard J."/>
            <person name="Sonavane S."/>
            <person name="Akerstrom W."/>
            <person name="Nylinder S."/>
            <person name="Hedman E."/>
            <person name="Kallberg Y."/>
        </authorList>
    </citation>
    <scope>NUCLEOTIDE SEQUENCE [LARGE SCALE GENOMIC DNA]</scope>
</reference>
<accession>A0AAV2AIU7</accession>
<sequence>MGLNPPLIPPGPPPPTGHAQSTGTRRSKLHCQSHLICRRRQWPKDSSLRNNKNISLGLSLPRKKQLEKSQLSPVHTRS</sequence>
<name>A0AAV2AIU7_9ARAC</name>
<evidence type="ECO:0000313" key="3">
    <source>
        <dbReference type="Proteomes" id="UP001497382"/>
    </source>
</evidence>
<gene>
    <name evidence="2" type="ORF">LARSCL_LOCUS12807</name>
</gene>
<dbReference type="EMBL" id="CAXIEN010000171">
    <property type="protein sequence ID" value="CAL1283781.1"/>
    <property type="molecule type" value="Genomic_DNA"/>
</dbReference>
<evidence type="ECO:0000313" key="2">
    <source>
        <dbReference type="EMBL" id="CAL1283781.1"/>
    </source>
</evidence>
<protein>
    <submittedName>
        <fullName evidence="2">Uncharacterized protein</fullName>
    </submittedName>
</protein>